<proteinExistence type="predicted"/>
<dbReference type="Pfam" id="PF07386">
    <property type="entry name" value="DUF1499"/>
    <property type="match status" value="1"/>
</dbReference>
<dbReference type="Proteomes" id="UP000037460">
    <property type="component" value="Unassembled WGS sequence"/>
</dbReference>
<protein>
    <submittedName>
        <fullName evidence="1">Uncharacterized protein</fullName>
    </submittedName>
</protein>
<dbReference type="OrthoDB" id="41501at2759"/>
<accession>A0A0M0JYW8</accession>
<evidence type="ECO:0000313" key="1">
    <source>
        <dbReference type="EMBL" id="KOO31492.1"/>
    </source>
</evidence>
<dbReference type="PANTHER" id="PTHR34801:SF6">
    <property type="entry name" value="SLL1620 PROTEIN"/>
    <property type="match status" value="1"/>
</dbReference>
<name>A0A0M0JYW8_9EUKA</name>
<gene>
    <name evidence="1" type="ORF">Ctob_013631</name>
</gene>
<sequence>MRLEQLALQRRAFIISAALAIVPPAVRVLPASADPAVPTFSLKGVPGLTSMLGADAPPPVDLGVIGRGTNKDKTGRLNKCENGKKGCISTFDDPDAESYIPPWTYQPGYSTQAISANDARREALRAQAGIEANGGAAPAPKPKKGRDEAYAELKAAILANNGVIVEEGDRYVRSEFTDAVTGVVDDVEFLISLDLPICGYRSAARKGGDDKRQRNRIKEIRKSLQASGWKSVGRMLEGV</sequence>
<dbReference type="EMBL" id="JWZX01002003">
    <property type="protein sequence ID" value="KOO31492.1"/>
    <property type="molecule type" value="Genomic_DNA"/>
</dbReference>
<comment type="caution">
    <text evidence="1">The sequence shown here is derived from an EMBL/GenBank/DDBJ whole genome shotgun (WGS) entry which is preliminary data.</text>
</comment>
<keyword evidence="2" id="KW-1185">Reference proteome</keyword>
<dbReference type="AlphaFoldDB" id="A0A0M0JYW8"/>
<dbReference type="InterPro" id="IPR010865">
    <property type="entry name" value="DUF1499"/>
</dbReference>
<reference evidence="2" key="1">
    <citation type="journal article" date="2015" name="PLoS Genet.">
        <title>Genome Sequence and Transcriptome Analyses of Chrysochromulina tobin: Metabolic Tools for Enhanced Algal Fitness in the Prominent Order Prymnesiales (Haptophyceae).</title>
        <authorList>
            <person name="Hovde B.T."/>
            <person name="Deodato C.R."/>
            <person name="Hunsperger H.M."/>
            <person name="Ryken S.A."/>
            <person name="Yost W."/>
            <person name="Jha R.K."/>
            <person name="Patterson J."/>
            <person name="Monnat R.J. Jr."/>
            <person name="Barlow S.B."/>
            <person name="Starkenburg S.R."/>
            <person name="Cattolico R.A."/>
        </authorList>
    </citation>
    <scope>NUCLEOTIDE SEQUENCE</scope>
    <source>
        <strain evidence="2">CCMP291</strain>
    </source>
</reference>
<evidence type="ECO:0000313" key="2">
    <source>
        <dbReference type="Proteomes" id="UP000037460"/>
    </source>
</evidence>
<dbReference type="PANTHER" id="PTHR34801">
    <property type="entry name" value="EXPRESSED PROTEIN"/>
    <property type="match status" value="1"/>
</dbReference>
<organism evidence="1 2">
    <name type="scientific">Chrysochromulina tobinii</name>
    <dbReference type="NCBI Taxonomy" id="1460289"/>
    <lineage>
        <taxon>Eukaryota</taxon>
        <taxon>Haptista</taxon>
        <taxon>Haptophyta</taxon>
        <taxon>Prymnesiophyceae</taxon>
        <taxon>Prymnesiales</taxon>
        <taxon>Chrysochromulinaceae</taxon>
        <taxon>Chrysochromulina</taxon>
    </lineage>
</organism>